<dbReference type="AlphaFoldDB" id="A0A7T7HMN0"/>
<dbReference type="EMBL" id="CP066786">
    <property type="protein sequence ID" value="QQM31980.1"/>
    <property type="molecule type" value="Genomic_DNA"/>
</dbReference>
<proteinExistence type="predicted"/>
<keyword evidence="1" id="KW-1133">Transmembrane helix</keyword>
<protein>
    <submittedName>
        <fullName evidence="2">Zinc ribbon domain-containing protein</fullName>
    </submittedName>
</protein>
<dbReference type="RefSeq" id="WP_200337456.1">
    <property type="nucleotide sequence ID" value="NZ_CP066786.1"/>
</dbReference>
<reference evidence="2 3" key="1">
    <citation type="submission" date="2020-12" db="EMBL/GenBank/DDBJ databases">
        <authorList>
            <person name="Zheng R.K."/>
            <person name="Sun C.M."/>
        </authorList>
    </citation>
    <scope>NUCLEOTIDE SEQUENCE [LARGE SCALE GENOMIC DNA]</scope>
    <source>
        <strain evidence="2 3">ZRK001</strain>
    </source>
</reference>
<keyword evidence="1" id="KW-0812">Transmembrane</keyword>
<dbReference type="KEGG" id="mlut:JET14_07405"/>
<evidence type="ECO:0000313" key="2">
    <source>
        <dbReference type="EMBL" id="QQM31980.1"/>
    </source>
</evidence>
<feature type="transmembrane region" description="Helical" evidence="1">
    <location>
        <begin position="43"/>
        <end position="62"/>
    </location>
</feature>
<gene>
    <name evidence="2" type="ORF">JET14_07405</name>
</gene>
<dbReference type="Proteomes" id="UP000596083">
    <property type="component" value="Chromosome"/>
</dbReference>
<name>A0A7T7HMN0_9HYPH</name>
<accession>A0A7T7HMN0</accession>
<organism evidence="2 3">
    <name type="scientific">Martelella lutilitoris</name>
    <dbReference type="NCBI Taxonomy" id="2583532"/>
    <lineage>
        <taxon>Bacteria</taxon>
        <taxon>Pseudomonadati</taxon>
        <taxon>Pseudomonadota</taxon>
        <taxon>Alphaproteobacteria</taxon>
        <taxon>Hyphomicrobiales</taxon>
        <taxon>Aurantimonadaceae</taxon>
        <taxon>Martelella</taxon>
    </lineage>
</organism>
<sequence>MSDDAEYQKDSVHCVQCAESIPAGATKCKHCGGFQNYRRHFEISNAALALTVAILSVGTLLIDRIPSLMRYIASEQMTLGVYAHITSVSMDSLTVVFFNGGNGTVWVDGGALCHTVSVSDSDDLILEDIGFIRPVKESEVTGAFVLGYETDTGKSGFFLRPDETAEKMYHSKWLMQNYLEFDRDSHEEVQRGCFISITSMNGEEGAVVPVMNNIWHHALIEGVSEIDEEKFPKKADGLWWNSDYEFLPTK</sequence>
<evidence type="ECO:0000313" key="3">
    <source>
        <dbReference type="Proteomes" id="UP000596083"/>
    </source>
</evidence>
<keyword evidence="1" id="KW-0472">Membrane</keyword>
<evidence type="ECO:0000256" key="1">
    <source>
        <dbReference type="SAM" id="Phobius"/>
    </source>
</evidence>